<reference evidence="4 5" key="1">
    <citation type="submission" date="2019-08" db="EMBL/GenBank/DDBJ databases">
        <title>Genomes of Subsaximicrobium wynnwilliamsii strains.</title>
        <authorList>
            <person name="Bowman J.P."/>
        </authorList>
    </citation>
    <scope>NUCLEOTIDE SEQUENCE [LARGE SCALE GENOMIC DNA]</scope>
    <source>
        <strain evidence="4 5">2-80-2</strain>
    </source>
</reference>
<organism evidence="4 5">
    <name type="scientific">Subsaximicrobium wynnwilliamsii</name>
    <dbReference type="NCBI Taxonomy" id="291179"/>
    <lineage>
        <taxon>Bacteria</taxon>
        <taxon>Pseudomonadati</taxon>
        <taxon>Bacteroidota</taxon>
        <taxon>Flavobacteriia</taxon>
        <taxon>Flavobacteriales</taxon>
        <taxon>Flavobacteriaceae</taxon>
        <taxon>Subsaximicrobium</taxon>
    </lineage>
</organism>
<dbReference type="PANTHER" id="PTHR43397">
    <property type="entry name" value="ERGOTHIONEINE BIOSYNTHESIS PROTEIN 1"/>
    <property type="match status" value="1"/>
</dbReference>
<evidence type="ECO:0000256" key="2">
    <source>
        <dbReference type="ARBA" id="ARBA00022679"/>
    </source>
</evidence>
<dbReference type="SUPFAM" id="SSF53335">
    <property type="entry name" value="S-adenosyl-L-methionine-dependent methyltransferases"/>
    <property type="match status" value="1"/>
</dbReference>
<keyword evidence="2 4" id="KW-0808">Transferase</keyword>
<dbReference type="RefSeq" id="WP_147085023.1">
    <property type="nucleotide sequence ID" value="NZ_VORM01000001.1"/>
</dbReference>
<dbReference type="EMBL" id="VORO01000002">
    <property type="protein sequence ID" value="TXD90922.1"/>
    <property type="molecule type" value="Genomic_DNA"/>
</dbReference>
<sequence length="312" mass="36176">MNNNFAKDIAEGLTSEEKHLPSKYFYDDNGSRIFQEIMKMPEYYPTDSEFEILSLQAKQIVEQLQFDQAFNIIELGAGDGFKTFKLLEYLVAAKIDFDYMPIDISQEANDLLHAKLKERLPNLSVIPKTGDYFKELKKIGKQERPNLLLFLGGNIGNYLDADAEALLLLFNKYMHAGDKLLIGIDLKKNPLTIFKAYFDDAGISKRFNINLLIRINRELNADFKIDDFDFYCHYDPMSGDVKSYLVSLKAQTVQLKALDMSIDFKQNELIWTELSKKYTIPQIEALAARTNFKAKHHFLDCKYYFTDSLWQK</sequence>
<evidence type="ECO:0000259" key="3">
    <source>
        <dbReference type="Pfam" id="PF10017"/>
    </source>
</evidence>
<dbReference type="AlphaFoldDB" id="A0A5C6ZM94"/>
<name>A0A5C6ZM94_9FLAO</name>
<dbReference type="Pfam" id="PF10017">
    <property type="entry name" value="Methyltransf_33"/>
    <property type="match status" value="1"/>
</dbReference>
<dbReference type="InterPro" id="IPR019257">
    <property type="entry name" value="MeTrfase_dom"/>
</dbReference>
<dbReference type="PANTHER" id="PTHR43397:SF1">
    <property type="entry name" value="ERGOTHIONEINE BIOSYNTHESIS PROTEIN 1"/>
    <property type="match status" value="1"/>
</dbReference>
<evidence type="ECO:0000256" key="1">
    <source>
        <dbReference type="ARBA" id="ARBA00022603"/>
    </source>
</evidence>
<protein>
    <submittedName>
        <fullName evidence="4">L-histidine N(Alpha)-methyltransferase</fullName>
    </submittedName>
</protein>
<dbReference type="InterPro" id="IPR051128">
    <property type="entry name" value="EgtD_Methyltrsf_superfamily"/>
</dbReference>
<keyword evidence="5" id="KW-1185">Reference proteome</keyword>
<keyword evidence="1 4" id="KW-0489">Methyltransferase</keyword>
<dbReference type="InterPro" id="IPR017804">
    <property type="entry name" value="MeTrfase_EgtD-like"/>
</dbReference>
<dbReference type="GO" id="GO:0032259">
    <property type="term" value="P:methylation"/>
    <property type="evidence" value="ECO:0007669"/>
    <property type="project" value="UniProtKB-KW"/>
</dbReference>
<dbReference type="OrthoDB" id="5289726at2"/>
<accession>A0A5C6ZM94</accession>
<dbReference type="Proteomes" id="UP000321578">
    <property type="component" value="Unassembled WGS sequence"/>
</dbReference>
<dbReference type="Gene3D" id="3.40.50.150">
    <property type="entry name" value="Vaccinia Virus protein VP39"/>
    <property type="match status" value="1"/>
</dbReference>
<dbReference type="InterPro" id="IPR029063">
    <property type="entry name" value="SAM-dependent_MTases_sf"/>
</dbReference>
<comment type="caution">
    <text evidence="4">The sequence shown here is derived from an EMBL/GenBank/DDBJ whole genome shotgun (WGS) entry which is preliminary data.</text>
</comment>
<gene>
    <name evidence="4" type="ORF">ESY86_02910</name>
</gene>
<evidence type="ECO:0000313" key="5">
    <source>
        <dbReference type="Proteomes" id="UP000321578"/>
    </source>
</evidence>
<feature type="domain" description="Histidine-specific methyltransferase SAM-dependent" evidence="3">
    <location>
        <begin position="5"/>
        <end position="311"/>
    </location>
</feature>
<dbReference type="GO" id="GO:0008168">
    <property type="term" value="F:methyltransferase activity"/>
    <property type="evidence" value="ECO:0007669"/>
    <property type="project" value="UniProtKB-KW"/>
</dbReference>
<evidence type="ECO:0000313" key="4">
    <source>
        <dbReference type="EMBL" id="TXD90922.1"/>
    </source>
</evidence>
<proteinExistence type="predicted"/>
<dbReference type="PIRSF" id="PIRSF018005">
    <property type="entry name" value="UCP018005"/>
    <property type="match status" value="1"/>
</dbReference>